<gene>
    <name evidence="3" type="ORF">R6U77_11770</name>
</gene>
<dbReference type="PROSITE" id="PS00893">
    <property type="entry name" value="NUDIX_BOX"/>
    <property type="match status" value="1"/>
</dbReference>
<accession>A0ABZ0RTC3</accession>
<dbReference type="InterPro" id="IPR020084">
    <property type="entry name" value="NUDIX_hydrolase_CS"/>
</dbReference>
<dbReference type="PANTHER" id="PTHR21340:SF0">
    <property type="entry name" value="BIS(5'-NUCLEOSYL)-TETRAPHOSPHATASE [ASYMMETRICAL]"/>
    <property type="match status" value="1"/>
</dbReference>
<evidence type="ECO:0000256" key="1">
    <source>
        <dbReference type="ARBA" id="ARBA00022801"/>
    </source>
</evidence>
<dbReference type="InterPro" id="IPR051325">
    <property type="entry name" value="Nudix_hydrolase_domain"/>
</dbReference>
<keyword evidence="1" id="KW-0378">Hydrolase</keyword>
<evidence type="ECO:0000313" key="4">
    <source>
        <dbReference type="Proteomes" id="UP001322664"/>
    </source>
</evidence>
<dbReference type="EMBL" id="CP137624">
    <property type="protein sequence ID" value="WPK10561.1"/>
    <property type="molecule type" value="Genomic_DNA"/>
</dbReference>
<proteinExistence type="predicted"/>
<reference evidence="3 4" key="1">
    <citation type="submission" date="2023-09" db="EMBL/GenBank/DDBJ databases">
        <authorList>
            <person name="Page C.A."/>
            <person name="Perez-Diaz I.M."/>
        </authorList>
    </citation>
    <scope>NUCLEOTIDE SEQUENCE [LARGE SCALE GENOMIC DNA]</scope>
    <source>
        <strain evidence="3 4">Ll15</strain>
    </source>
</reference>
<protein>
    <submittedName>
        <fullName evidence="3">NUDIX domain-containing protein</fullName>
    </submittedName>
</protein>
<organism evidence="3 4">
    <name type="scientific">Lysinibacillus louembei</name>
    <dbReference type="NCBI Taxonomy" id="1470088"/>
    <lineage>
        <taxon>Bacteria</taxon>
        <taxon>Bacillati</taxon>
        <taxon>Bacillota</taxon>
        <taxon>Bacilli</taxon>
        <taxon>Bacillales</taxon>
        <taxon>Bacillaceae</taxon>
        <taxon>Lysinibacillus</taxon>
    </lineage>
</organism>
<keyword evidence="4" id="KW-1185">Reference proteome</keyword>
<name>A0ABZ0RTC3_9BACI</name>
<dbReference type="RefSeq" id="WP_319835777.1">
    <property type="nucleotide sequence ID" value="NZ_CP137624.1"/>
</dbReference>
<dbReference type="PROSITE" id="PS51462">
    <property type="entry name" value="NUDIX"/>
    <property type="match status" value="1"/>
</dbReference>
<evidence type="ECO:0000313" key="3">
    <source>
        <dbReference type="EMBL" id="WPK10561.1"/>
    </source>
</evidence>
<evidence type="ECO:0000259" key="2">
    <source>
        <dbReference type="PROSITE" id="PS51462"/>
    </source>
</evidence>
<dbReference type="SUPFAM" id="SSF55811">
    <property type="entry name" value="Nudix"/>
    <property type="match status" value="1"/>
</dbReference>
<dbReference type="Proteomes" id="UP001322664">
    <property type="component" value="Chromosome"/>
</dbReference>
<dbReference type="PANTHER" id="PTHR21340">
    <property type="entry name" value="DIADENOSINE 5,5-P1,P4-TETRAPHOSPHATE PYROPHOSPHOHYDROLASE MUTT"/>
    <property type="match status" value="1"/>
</dbReference>
<dbReference type="Pfam" id="PF00293">
    <property type="entry name" value="NUDIX"/>
    <property type="match status" value="1"/>
</dbReference>
<sequence>MTVPVFGQKKNTYVKRDAAYAIIFDESKEKIALILINGADYFLPGGGIEEGENHVMCLKREALEEMGMAIEPIHYLGYAQQYFYSCNNAVYYLNEGHFYICEKKQLVGEPLEKGHVLVWLEPSVASTKVIHAYQAWAIQKALEW</sequence>
<dbReference type="Gene3D" id="3.90.79.10">
    <property type="entry name" value="Nucleoside Triphosphate Pyrophosphohydrolase"/>
    <property type="match status" value="1"/>
</dbReference>
<feature type="domain" description="Nudix hydrolase" evidence="2">
    <location>
        <begin position="14"/>
        <end position="144"/>
    </location>
</feature>
<dbReference type="InterPro" id="IPR000086">
    <property type="entry name" value="NUDIX_hydrolase_dom"/>
</dbReference>
<dbReference type="InterPro" id="IPR015797">
    <property type="entry name" value="NUDIX_hydrolase-like_dom_sf"/>
</dbReference>